<evidence type="ECO:0000313" key="4">
    <source>
        <dbReference type="Proteomes" id="UP000261079"/>
    </source>
</evidence>
<proteinExistence type="predicted"/>
<organism evidence="1 3">
    <name type="scientific">Faecalibacterium prausnitzii</name>
    <dbReference type="NCBI Taxonomy" id="853"/>
    <lineage>
        <taxon>Bacteria</taxon>
        <taxon>Bacillati</taxon>
        <taxon>Bacillota</taxon>
        <taxon>Clostridia</taxon>
        <taxon>Eubacteriales</taxon>
        <taxon>Oscillospiraceae</taxon>
        <taxon>Faecalibacterium</taxon>
    </lineage>
</organism>
<dbReference type="EMBL" id="NMTY01000024">
    <property type="protein sequence ID" value="PDX80822.1"/>
    <property type="molecule type" value="Genomic_DNA"/>
</dbReference>
<reference evidence="2 4" key="3">
    <citation type="submission" date="2018-08" db="EMBL/GenBank/DDBJ databases">
        <title>A genome reference for cultivated species of the human gut microbiota.</title>
        <authorList>
            <person name="Zou Y."/>
            <person name="Xue W."/>
            <person name="Luo G."/>
        </authorList>
    </citation>
    <scope>NUCLEOTIDE SEQUENCE [LARGE SCALE GENOMIC DNA]</scope>
    <source>
        <strain evidence="2 4">AM42-11AC</strain>
    </source>
</reference>
<reference evidence="1" key="2">
    <citation type="submission" date="2017-07" db="EMBL/GenBank/DDBJ databases">
        <authorList>
            <person name="Sun Z.S."/>
            <person name="Albrecht U."/>
            <person name="Echele G."/>
            <person name="Lee C.C."/>
        </authorList>
    </citation>
    <scope>NUCLEOTIDE SEQUENCE</scope>
    <source>
        <strain evidence="1">CNCM I 4575</strain>
    </source>
</reference>
<name>A0A2A7AP26_9FIRM</name>
<accession>A0A2A7AP26</accession>
<dbReference type="RefSeq" id="WP_097839754.1">
    <property type="nucleotide sequence ID" value="NZ_NMTY01000024.1"/>
</dbReference>
<evidence type="ECO:0000313" key="2">
    <source>
        <dbReference type="EMBL" id="RGC03609.1"/>
    </source>
</evidence>
<dbReference type="EMBL" id="QVEZ01000015">
    <property type="protein sequence ID" value="RGC03609.1"/>
    <property type="molecule type" value="Genomic_DNA"/>
</dbReference>
<sequence length="60" mass="6732">MKILKLFKKYFCLTAVSIALLGLVLAGWKFSLQAARQAQKVNSINAWIQFDTALEQMLSA</sequence>
<evidence type="ECO:0000313" key="1">
    <source>
        <dbReference type="EMBL" id="PDX80822.1"/>
    </source>
</evidence>
<dbReference type="Proteomes" id="UP000220005">
    <property type="component" value="Unassembled WGS sequence"/>
</dbReference>
<dbReference type="Proteomes" id="UP000261079">
    <property type="component" value="Unassembled WGS sequence"/>
</dbReference>
<comment type="caution">
    <text evidence="1">The sequence shown here is derived from an EMBL/GenBank/DDBJ whole genome shotgun (WGS) entry which is preliminary data.</text>
</comment>
<protein>
    <submittedName>
        <fullName evidence="1">Uncharacterized protein</fullName>
    </submittedName>
</protein>
<gene>
    <name evidence="1" type="ORF">CGS58_09985</name>
    <name evidence="2" type="ORF">DW905_14015</name>
</gene>
<evidence type="ECO:0000313" key="3">
    <source>
        <dbReference type="Proteomes" id="UP000220005"/>
    </source>
</evidence>
<dbReference type="AlphaFoldDB" id="A0A2A7AP26"/>
<reference evidence="1 3" key="1">
    <citation type="journal article" date="2017" name="Front. Microbiol.">
        <title>New Insights into the Diversity of the Genus Faecalibacterium.</title>
        <authorList>
            <person name="Benevides L."/>
            <person name="Burman S."/>
            <person name="Martin R."/>
            <person name="Robert V."/>
            <person name="Thomas M."/>
            <person name="Miquel S."/>
            <person name="Chain F."/>
            <person name="Sokol H."/>
            <person name="Bermudez-Humaran L.G."/>
            <person name="Morrison M."/>
            <person name="Langella P."/>
            <person name="Azevedo V.A."/>
            <person name="Chatel J.M."/>
            <person name="Soares S."/>
        </authorList>
    </citation>
    <scope>NUCLEOTIDE SEQUENCE [LARGE SCALE GENOMIC DNA]</scope>
    <source>
        <strain evidence="1 3">CNCM I 4575</strain>
    </source>
</reference>